<protein>
    <submittedName>
        <fullName evidence="9">ABC transporter permease subunit</fullName>
    </submittedName>
</protein>
<sequence length="277" mass="29901">MNYFYFPLEEWTNMFVDDWLIPTLGGFFDGIRAMIGWVLDIVASILLWGPPELWAIIIIAIAWKTAGRGVAIFTLIGFLYLGSVDLWVEGMQTLSIVIVATIFSIIIGIPIGIWSAKSKTADRIIRPILDFMQTLPSFVYLIPAILLFGLGGVPAVISTFVFATPPCVRLTNLGIRQVPEDVVEAARAFGATSWQMLTKVQFPLAIPTMMAGINQTIMLALSMAVIASMIGAPGLGNIVLAGISRVNVGLGLIGGLGIVVLAIILDRITQGLNPKKT</sequence>
<name>A0ABS6JME5_9BACI</name>
<dbReference type="Proteomes" id="UP000784880">
    <property type="component" value="Unassembled WGS sequence"/>
</dbReference>
<dbReference type="PANTHER" id="PTHR47737">
    <property type="entry name" value="GLYCINE BETAINE/PROLINE BETAINE TRANSPORT SYSTEM PERMEASE PROTEIN PROW"/>
    <property type="match status" value="1"/>
</dbReference>
<dbReference type="InterPro" id="IPR000515">
    <property type="entry name" value="MetI-like"/>
</dbReference>
<evidence type="ECO:0000256" key="2">
    <source>
        <dbReference type="ARBA" id="ARBA00022448"/>
    </source>
</evidence>
<feature type="transmembrane region" description="Helical" evidence="7">
    <location>
        <begin position="137"/>
        <end position="163"/>
    </location>
</feature>
<reference evidence="9 10" key="1">
    <citation type="submission" date="2021-06" db="EMBL/GenBank/DDBJ databases">
        <title>Bacillus sp. RD4P76, an endophyte from a halophyte.</title>
        <authorList>
            <person name="Sun J.-Q."/>
        </authorList>
    </citation>
    <scope>NUCLEOTIDE SEQUENCE [LARGE SCALE GENOMIC DNA]</scope>
    <source>
        <strain evidence="9 10">CGMCC 1.15917</strain>
    </source>
</reference>
<evidence type="ECO:0000256" key="3">
    <source>
        <dbReference type="ARBA" id="ARBA00022475"/>
    </source>
</evidence>
<accession>A0ABS6JME5</accession>
<dbReference type="CDD" id="cd06261">
    <property type="entry name" value="TM_PBP2"/>
    <property type="match status" value="1"/>
</dbReference>
<evidence type="ECO:0000313" key="10">
    <source>
        <dbReference type="Proteomes" id="UP000784880"/>
    </source>
</evidence>
<evidence type="ECO:0000256" key="1">
    <source>
        <dbReference type="ARBA" id="ARBA00004141"/>
    </source>
</evidence>
<evidence type="ECO:0000256" key="5">
    <source>
        <dbReference type="ARBA" id="ARBA00022989"/>
    </source>
</evidence>
<evidence type="ECO:0000256" key="7">
    <source>
        <dbReference type="RuleBase" id="RU363032"/>
    </source>
</evidence>
<keyword evidence="3" id="KW-1003">Cell membrane</keyword>
<dbReference type="Pfam" id="PF00528">
    <property type="entry name" value="BPD_transp_1"/>
    <property type="match status" value="1"/>
</dbReference>
<keyword evidence="4 7" id="KW-0812">Transmembrane</keyword>
<feature type="transmembrane region" description="Helical" evidence="7">
    <location>
        <begin position="94"/>
        <end position="116"/>
    </location>
</feature>
<evidence type="ECO:0000256" key="6">
    <source>
        <dbReference type="ARBA" id="ARBA00023136"/>
    </source>
</evidence>
<keyword evidence="2 7" id="KW-0813">Transport</keyword>
<dbReference type="PROSITE" id="PS50928">
    <property type="entry name" value="ABC_TM1"/>
    <property type="match status" value="1"/>
</dbReference>
<dbReference type="RefSeq" id="WP_217069675.1">
    <property type="nucleotide sequence ID" value="NZ_JAHQCS010000186.1"/>
</dbReference>
<keyword evidence="6 7" id="KW-0472">Membrane</keyword>
<gene>
    <name evidence="9" type="ORF">KS419_24215</name>
</gene>
<comment type="subcellular location">
    <subcellularLocation>
        <location evidence="7">Cell membrane</location>
        <topology evidence="7">Multi-pass membrane protein</topology>
    </subcellularLocation>
    <subcellularLocation>
        <location evidence="1">Membrane</location>
        <topology evidence="1">Multi-pass membrane protein</topology>
    </subcellularLocation>
</comment>
<keyword evidence="10" id="KW-1185">Reference proteome</keyword>
<feature type="domain" description="ABC transmembrane type-1" evidence="8">
    <location>
        <begin position="90"/>
        <end position="269"/>
    </location>
</feature>
<evidence type="ECO:0000256" key="4">
    <source>
        <dbReference type="ARBA" id="ARBA00022692"/>
    </source>
</evidence>
<organism evidence="9 10">
    <name type="scientific">Evansella tamaricis</name>
    <dbReference type="NCBI Taxonomy" id="2069301"/>
    <lineage>
        <taxon>Bacteria</taxon>
        <taxon>Bacillati</taxon>
        <taxon>Bacillota</taxon>
        <taxon>Bacilli</taxon>
        <taxon>Bacillales</taxon>
        <taxon>Bacillaceae</taxon>
        <taxon>Evansella</taxon>
    </lineage>
</organism>
<evidence type="ECO:0000259" key="8">
    <source>
        <dbReference type="PROSITE" id="PS50928"/>
    </source>
</evidence>
<keyword evidence="5 7" id="KW-1133">Transmembrane helix</keyword>
<dbReference type="PANTHER" id="PTHR47737:SF1">
    <property type="entry name" value="GLYCINE BETAINE_PROLINE BETAINE TRANSPORT SYSTEM PERMEASE PROTEIN PROW"/>
    <property type="match status" value="1"/>
</dbReference>
<feature type="transmembrane region" description="Helical" evidence="7">
    <location>
        <begin position="246"/>
        <end position="265"/>
    </location>
</feature>
<evidence type="ECO:0000313" key="9">
    <source>
        <dbReference type="EMBL" id="MBU9714854.1"/>
    </source>
</evidence>
<feature type="transmembrane region" description="Helical" evidence="7">
    <location>
        <begin position="70"/>
        <end position="88"/>
    </location>
</feature>
<comment type="caution">
    <text evidence="9">The sequence shown here is derived from an EMBL/GenBank/DDBJ whole genome shotgun (WGS) entry which is preliminary data.</text>
</comment>
<proteinExistence type="inferred from homology"/>
<feature type="transmembrane region" description="Helical" evidence="7">
    <location>
        <begin position="34"/>
        <end position="63"/>
    </location>
</feature>
<comment type="similarity">
    <text evidence="7">Belongs to the binding-protein-dependent transport system permease family.</text>
</comment>
<feature type="transmembrane region" description="Helical" evidence="7">
    <location>
        <begin position="217"/>
        <end position="239"/>
    </location>
</feature>
<dbReference type="EMBL" id="JAHQCS010000186">
    <property type="protein sequence ID" value="MBU9714854.1"/>
    <property type="molecule type" value="Genomic_DNA"/>
</dbReference>